<dbReference type="OMA" id="NATHLCK"/>
<dbReference type="SMART" id="SM00589">
    <property type="entry name" value="PRY"/>
    <property type="match status" value="1"/>
</dbReference>
<comment type="similarity">
    <text evidence="1">Belongs to the ohanin/vespryn family.</text>
</comment>
<proteinExistence type="inferred from homology"/>
<dbReference type="SUPFAM" id="SSF49899">
    <property type="entry name" value="Concanavalin A-like lectins/glucanases"/>
    <property type="match status" value="1"/>
</dbReference>
<gene>
    <name evidence="7" type="primary">LOC103051213</name>
</gene>
<dbReference type="InterPro" id="IPR003879">
    <property type="entry name" value="Butyrophylin_SPRY"/>
</dbReference>
<dbReference type="Pfam" id="PF00622">
    <property type="entry name" value="SPRY"/>
    <property type="match status" value="1"/>
</dbReference>
<dbReference type="InterPro" id="IPR013320">
    <property type="entry name" value="ConA-like_dom_sf"/>
</dbReference>
<dbReference type="InterPro" id="IPR006574">
    <property type="entry name" value="PRY"/>
</dbReference>
<keyword evidence="2" id="KW-0528">Neurotoxin</keyword>
<keyword evidence="4" id="KW-0175">Coiled coil</keyword>
<dbReference type="SMART" id="SM00449">
    <property type="entry name" value="SPRY"/>
    <property type="match status" value="1"/>
</dbReference>
<keyword evidence="6" id="KW-1185">Reference proteome</keyword>
<dbReference type="InterPro" id="IPR043136">
    <property type="entry name" value="B30.2/SPRY_sf"/>
</dbReference>
<evidence type="ECO:0000256" key="1">
    <source>
        <dbReference type="ARBA" id="ARBA00009651"/>
    </source>
</evidence>
<dbReference type="PANTHER" id="PTHR24103">
    <property type="entry name" value="E3 UBIQUITIN-PROTEIN LIGASE TRIM"/>
    <property type="match status" value="1"/>
</dbReference>
<evidence type="ECO:0000313" key="6">
    <source>
        <dbReference type="Proteomes" id="UP000695026"/>
    </source>
</evidence>
<dbReference type="InterPro" id="IPR050143">
    <property type="entry name" value="TRIM/RBCC"/>
</dbReference>
<feature type="coiled-coil region" evidence="4">
    <location>
        <begin position="16"/>
        <end position="43"/>
    </location>
</feature>
<dbReference type="Pfam" id="PF13765">
    <property type="entry name" value="PRY"/>
    <property type="match status" value="1"/>
</dbReference>
<feature type="domain" description="B30.2/SPRY" evidence="5">
    <location>
        <begin position="113"/>
        <end position="300"/>
    </location>
</feature>
<dbReference type="PRINTS" id="PR01407">
    <property type="entry name" value="BUTYPHLNCDUF"/>
</dbReference>
<evidence type="ECO:0000256" key="2">
    <source>
        <dbReference type="ARBA" id="ARBA00022699"/>
    </source>
</evidence>
<dbReference type="InterPro" id="IPR001870">
    <property type="entry name" value="B30.2/SPRY"/>
</dbReference>
<keyword evidence="2" id="KW-0800">Toxin</keyword>
<evidence type="ECO:0000313" key="7">
    <source>
        <dbReference type="RefSeq" id="XP_015745870.2"/>
    </source>
</evidence>
<reference evidence="7" key="1">
    <citation type="submission" date="2025-08" db="UniProtKB">
        <authorList>
            <consortium name="RefSeq"/>
        </authorList>
    </citation>
    <scope>IDENTIFICATION</scope>
    <source>
        <tissue evidence="7">Liver</tissue>
    </source>
</reference>
<dbReference type="Gene3D" id="2.60.120.920">
    <property type="match status" value="1"/>
</dbReference>
<dbReference type="AlphaFoldDB" id="A0A9F3W112"/>
<accession>A0A9F3W112</accession>
<dbReference type="InterPro" id="IPR003877">
    <property type="entry name" value="SPRY_dom"/>
</dbReference>
<evidence type="ECO:0000259" key="5">
    <source>
        <dbReference type="PROSITE" id="PS50188"/>
    </source>
</evidence>
<protein>
    <submittedName>
        <fullName evidence="7">E3 ubiquitin-protein ligase TRIM7-like</fullName>
    </submittedName>
</protein>
<evidence type="ECO:0000256" key="3">
    <source>
        <dbReference type="ARBA" id="ARBA00034460"/>
    </source>
</evidence>
<dbReference type="FunFam" id="2.60.120.920:FF:000004">
    <property type="entry name" value="Butyrophilin subfamily 1 member A1"/>
    <property type="match status" value="1"/>
</dbReference>
<name>A0A9F3W112_PYTBI</name>
<comment type="function">
    <text evidence="3">Neurotoxin that produces dose-dependent hypolocomotion and hyperalgesia in mice. May directly act on the central nervous system, as it is 6500-fold more potent when administered intracerebroventricularly than intraperitoneal.</text>
</comment>
<organism evidence="6 7">
    <name type="scientific">Python bivittatus</name>
    <name type="common">Burmese python</name>
    <name type="synonym">Python molurus bivittatus</name>
    <dbReference type="NCBI Taxonomy" id="176946"/>
    <lineage>
        <taxon>Eukaryota</taxon>
        <taxon>Metazoa</taxon>
        <taxon>Chordata</taxon>
        <taxon>Craniata</taxon>
        <taxon>Vertebrata</taxon>
        <taxon>Euteleostomi</taxon>
        <taxon>Lepidosauria</taxon>
        <taxon>Squamata</taxon>
        <taxon>Bifurcata</taxon>
        <taxon>Unidentata</taxon>
        <taxon>Episquamata</taxon>
        <taxon>Toxicofera</taxon>
        <taxon>Serpentes</taxon>
        <taxon>Henophidia</taxon>
        <taxon>Pythonidae</taxon>
        <taxon>Python</taxon>
    </lineage>
</organism>
<dbReference type="PROSITE" id="PS50188">
    <property type="entry name" value="B302_SPRY"/>
    <property type="match status" value="1"/>
</dbReference>
<evidence type="ECO:0000256" key="4">
    <source>
        <dbReference type="SAM" id="Coils"/>
    </source>
</evidence>
<sequence length="300" mass="34815">MKTERSKATSLFKDLRYFLEDQEKQFLAQMEEAEEEVTRKRDSFMVTFSQELSLYERVIQKIKNSQQPIDELIQDVLNSLQREEGNVENPPVFQPALKWKIWDFYDINHILEGITEHFKDTLLSGLQLQKANVTLDSDTAHPQLVLSHDYKIAQLGDHHQELPNNPERFDSLAIVLGREEFKEGRHFWEVTVGTKEEWAVGISRKSVKRKGTFSFIPEEGISMLGRWGGTYQFSIPPNPLPHFPDKKLKRIRVSLNCTAGWVSFFDAERGTLLYSTTSFPGEILLPFFWLGAYAQLRVCQ</sequence>
<dbReference type="Proteomes" id="UP000695026">
    <property type="component" value="Unplaced"/>
</dbReference>
<dbReference type="GeneID" id="103051213"/>
<dbReference type="OrthoDB" id="9410880at2759"/>
<dbReference type="RefSeq" id="XP_015745870.2">
    <property type="nucleotide sequence ID" value="XM_015890384.2"/>
</dbReference>
<dbReference type="KEGG" id="pbi:103051213"/>